<evidence type="ECO:0000256" key="2">
    <source>
        <dbReference type="ARBA" id="ARBA00023125"/>
    </source>
</evidence>
<organism evidence="5 6">
    <name type="scientific">Natronospirillum operosum</name>
    <dbReference type="NCBI Taxonomy" id="2759953"/>
    <lineage>
        <taxon>Bacteria</taxon>
        <taxon>Pseudomonadati</taxon>
        <taxon>Pseudomonadota</taxon>
        <taxon>Gammaproteobacteria</taxon>
        <taxon>Oceanospirillales</taxon>
        <taxon>Natronospirillaceae</taxon>
        <taxon>Natronospirillum</taxon>
    </lineage>
</organism>
<dbReference type="SUPFAM" id="SSF46689">
    <property type="entry name" value="Homeodomain-like"/>
    <property type="match status" value="2"/>
</dbReference>
<gene>
    <name evidence="5" type="ORF">E4656_12175</name>
</gene>
<evidence type="ECO:0000256" key="1">
    <source>
        <dbReference type="ARBA" id="ARBA00023015"/>
    </source>
</evidence>
<accession>A0A4Z0WEX5</accession>
<keyword evidence="6" id="KW-1185">Reference proteome</keyword>
<keyword evidence="3" id="KW-0804">Transcription</keyword>
<sequence length="207" mass="24929">MDYIEKIERAIQYMEQNLTQPITVQDVSEQIFSSKWHFQRIFRSMTGSSLYSYIRRRRLSEAARELLTTRHKVIDVAFKYQYETPESFLREFKREFGAVPSDYRRLNQHLHFDRINMATDSRRPYYEAHGITWQKVVRKEMHFVGRRYRTTMQQERSYTDIPAFWAEATRSNRFDLIPSPLQYGTANGIYTGWDLEENFDFLVGAFT</sequence>
<dbReference type="PANTHER" id="PTHR47504:SF5">
    <property type="entry name" value="RIGHT ORIGIN-BINDING PROTEIN"/>
    <property type="match status" value="1"/>
</dbReference>
<dbReference type="InterPro" id="IPR018060">
    <property type="entry name" value="HTH_AraC"/>
</dbReference>
<dbReference type="InterPro" id="IPR009057">
    <property type="entry name" value="Homeodomain-like_sf"/>
</dbReference>
<dbReference type="PANTHER" id="PTHR47504">
    <property type="entry name" value="RIGHT ORIGIN-BINDING PROTEIN"/>
    <property type="match status" value="1"/>
</dbReference>
<dbReference type="SMART" id="SM00342">
    <property type="entry name" value="HTH_ARAC"/>
    <property type="match status" value="1"/>
</dbReference>
<comment type="caution">
    <text evidence="5">The sequence shown here is derived from an EMBL/GenBank/DDBJ whole genome shotgun (WGS) entry which is preliminary data.</text>
</comment>
<dbReference type="RefSeq" id="WP_135483548.1">
    <property type="nucleotide sequence ID" value="NZ_SRMF01000004.1"/>
</dbReference>
<feature type="domain" description="HTH araC/xylS-type" evidence="4">
    <location>
        <begin position="8"/>
        <end position="106"/>
    </location>
</feature>
<dbReference type="AlphaFoldDB" id="A0A4Z0WEX5"/>
<dbReference type="GO" id="GO:0003700">
    <property type="term" value="F:DNA-binding transcription factor activity"/>
    <property type="evidence" value="ECO:0007669"/>
    <property type="project" value="InterPro"/>
</dbReference>
<evidence type="ECO:0000313" key="6">
    <source>
        <dbReference type="Proteomes" id="UP000297475"/>
    </source>
</evidence>
<protein>
    <submittedName>
        <fullName evidence="5">AraC family transcriptional regulator</fullName>
    </submittedName>
</protein>
<evidence type="ECO:0000259" key="4">
    <source>
        <dbReference type="PROSITE" id="PS01124"/>
    </source>
</evidence>
<name>A0A4Z0WEX5_9GAMM</name>
<dbReference type="EMBL" id="SRMF01000004">
    <property type="protein sequence ID" value="TGG92876.1"/>
    <property type="molecule type" value="Genomic_DNA"/>
</dbReference>
<dbReference type="Gene3D" id="1.10.10.60">
    <property type="entry name" value="Homeodomain-like"/>
    <property type="match status" value="2"/>
</dbReference>
<dbReference type="InterPro" id="IPR050959">
    <property type="entry name" value="MarA-like"/>
</dbReference>
<dbReference type="Pfam" id="PF12833">
    <property type="entry name" value="HTH_18"/>
    <property type="match status" value="1"/>
</dbReference>
<reference evidence="5 6" key="1">
    <citation type="submission" date="2019-04" db="EMBL/GenBank/DDBJ databases">
        <title>Natronospirillum operosus gen. nov., sp. nov., a haloalkaliphilic satellite isolated from decaying biomass of laboratory culture of cyanobacterium Geitlerinema sp. and proposal of Natronospirillaceae fam. nov. and Saccharospirillaceae fam. nov.</title>
        <authorList>
            <person name="Kevbrin V."/>
            <person name="Boltyanskaya Y."/>
            <person name="Koziaeva V."/>
            <person name="Grouzdev D.S."/>
            <person name="Park M."/>
            <person name="Cho J."/>
        </authorList>
    </citation>
    <scope>NUCLEOTIDE SEQUENCE [LARGE SCALE GENOMIC DNA]</scope>
    <source>
        <strain evidence="5 6">G-116</strain>
    </source>
</reference>
<dbReference type="Proteomes" id="UP000297475">
    <property type="component" value="Unassembled WGS sequence"/>
</dbReference>
<evidence type="ECO:0000313" key="5">
    <source>
        <dbReference type="EMBL" id="TGG92876.1"/>
    </source>
</evidence>
<evidence type="ECO:0000256" key="3">
    <source>
        <dbReference type="ARBA" id="ARBA00023163"/>
    </source>
</evidence>
<dbReference type="OrthoDB" id="9801123at2"/>
<proteinExistence type="predicted"/>
<dbReference type="GO" id="GO:0043565">
    <property type="term" value="F:sequence-specific DNA binding"/>
    <property type="evidence" value="ECO:0007669"/>
    <property type="project" value="InterPro"/>
</dbReference>
<keyword evidence="1" id="KW-0805">Transcription regulation</keyword>
<dbReference type="PROSITE" id="PS01124">
    <property type="entry name" value="HTH_ARAC_FAMILY_2"/>
    <property type="match status" value="1"/>
</dbReference>
<keyword evidence="2" id="KW-0238">DNA-binding</keyword>